<dbReference type="RefSeq" id="WP_282683976.1">
    <property type="nucleotide sequence ID" value="NZ_CP124841.1"/>
</dbReference>
<name>A0AAX3VT37_AERSA</name>
<proteinExistence type="predicted"/>
<reference evidence="1" key="1">
    <citation type="submission" date="2023-05" db="EMBL/GenBank/DDBJ databases">
        <title>Aeromonas salmonicida 57, complete genome.</title>
        <authorList>
            <person name="Shao L."/>
        </authorList>
    </citation>
    <scope>NUCLEOTIDE SEQUENCE</scope>
    <source>
        <strain evidence="1">57</strain>
    </source>
</reference>
<evidence type="ECO:0000313" key="1">
    <source>
        <dbReference type="EMBL" id="WHF36866.1"/>
    </source>
</evidence>
<dbReference type="EMBL" id="CP124841">
    <property type="protein sequence ID" value="WHF36866.1"/>
    <property type="molecule type" value="Genomic_DNA"/>
</dbReference>
<gene>
    <name evidence="1" type="ORF">QLQ87_00420</name>
</gene>
<dbReference type="Proteomes" id="UP001239426">
    <property type="component" value="Chromosome"/>
</dbReference>
<accession>A0AAX3VT37</accession>
<sequence>MSTSVFRGDYQISNIGKFIFSSNELIPFDFDILEKIKLETLYIDAANLSKNRGAWTSSEFLGSCDNYLIVDKITNTKRSRTSFIRTFFELNTPYYSYLTGISTLPIKSRRIIVRKSEIIDIVSPGYVPKTFWNRLECEWENEDWVLMSVGDAPKIDLDITKITQELSNSQSFGFIICYLDWSLNKKEDEQSLFSEAWITENGKASFTIDDIT</sequence>
<dbReference type="AlphaFoldDB" id="A0AAX3VT37"/>
<evidence type="ECO:0000313" key="2">
    <source>
        <dbReference type="Proteomes" id="UP001239426"/>
    </source>
</evidence>
<protein>
    <submittedName>
        <fullName evidence="1">Uncharacterized protein</fullName>
    </submittedName>
</protein>
<organism evidence="1 2">
    <name type="scientific">Aeromonas salmonicida</name>
    <dbReference type="NCBI Taxonomy" id="645"/>
    <lineage>
        <taxon>Bacteria</taxon>
        <taxon>Pseudomonadati</taxon>
        <taxon>Pseudomonadota</taxon>
        <taxon>Gammaproteobacteria</taxon>
        <taxon>Aeromonadales</taxon>
        <taxon>Aeromonadaceae</taxon>
        <taxon>Aeromonas</taxon>
    </lineage>
</organism>